<accession>A0A106EC55</accession>
<dbReference type="RefSeq" id="WP_060104459.1">
    <property type="nucleotide sequence ID" value="NZ_LPEQ01000048.1"/>
</dbReference>
<dbReference type="Pfam" id="PF13663">
    <property type="entry name" value="DUF4148"/>
    <property type="match status" value="1"/>
</dbReference>
<evidence type="ECO:0000313" key="2">
    <source>
        <dbReference type="EMBL" id="KVV51471.1"/>
    </source>
</evidence>
<evidence type="ECO:0000313" key="3">
    <source>
        <dbReference type="Proteomes" id="UP000062317"/>
    </source>
</evidence>
<feature type="signal peptide" evidence="1">
    <location>
        <begin position="1"/>
        <end position="22"/>
    </location>
</feature>
<evidence type="ECO:0008006" key="4">
    <source>
        <dbReference type="Google" id="ProtNLM"/>
    </source>
</evidence>
<dbReference type="Proteomes" id="UP000062317">
    <property type="component" value="Unassembled WGS sequence"/>
</dbReference>
<dbReference type="EMBL" id="LPEQ01000048">
    <property type="protein sequence ID" value="KVV51471.1"/>
    <property type="molecule type" value="Genomic_DNA"/>
</dbReference>
<dbReference type="AlphaFoldDB" id="A0A106EC55"/>
<dbReference type="InterPro" id="IPR025421">
    <property type="entry name" value="DUF4148"/>
</dbReference>
<evidence type="ECO:0000256" key="1">
    <source>
        <dbReference type="SAM" id="SignalP"/>
    </source>
</evidence>
<sequence length="117" mass="11887">MKNIAVSLVLSTCALFPAAAFAQTAAPVTRAQVRADLARIEQAGYLPSRGANADYPADIQAAEAKIAADGTRQALAQGYGGAPDWGRSAAGTRAPRTVAKGGSCVGPVSFCNPYFGS</sequence>
<comment type="caution">
    <text evidence="2">The sequence shown here is derived from an EMBL/GenBank/DDBJ whole genome shotgun (WGS) entry which is preliminary data.</text>
</comment>
<reference evidence="2 3" key="1">
    <citation type="submission" date="2015-11" db="EMBL/GenBank/DDBJ databases">
        <title>Expanding the genomic diversity of Burkholderia species for the development of highly accurate diagnostics.</title>
        <authorList>
            <person name="Sahl J."/>
            <person name="Keim P."/>
            <person name="Wagner D."/>
        </authorList>
    </citation>
    <scope>NUCLEOTIDE SEQUENCE [LARGE SCALE GENOMIC DNA]</scope>
    <source>
        <strain evidence="2 3">MSMB1301WGS</strain>
    </source>
</reference>
<keyword evidence="3" id="KW-1185">Reference proteome</keyword>
<name>A0A106EC55_9BURK</name>
<feature type="chain" id="PRO_5007126359" description="DUF4148 domain-containing protein" evidence="1">
    <location>
        <begin position="23"/>
        <end position="117"/>
    </location>
</feature>
<proteinExistence type="predicted"/>
<gene>
    <name evidence="2" type="ORF">WT27_29700</name>
</gene>
<protein>
    <recommendedName>
        <fullName evidence="4">DUF4148 domain-containing protein</fullName>
    </recommendedName>
</protein>
<organism evidence="2 3">
    <name type="scientific">Burkholderia territorii</name>
    <dbReference type="NCBI Taxonomy" id="1503055"/>
    <lineage>
        <taxon>Bacteria</taxon>
        <taxon>Pseudomonadati</taxon>
        <taxon>Pseudomonadota</taxon>
        <taxon>Betaproteobacteria</taxon>
        <taxon>Burkholderiales</taxon>
        <taxon>Burkholderiaceae</taxon>
        <taxon>Burkholderia</taxon>
        <taxon>Burkholderia cepacia complex</taxon>
    </lineage>
</organism>
<keyword evidence="1" id="KW-0732">Signal</keyword>